<proteinExistence type="predicted"/>
<evidence type="ECO:0000313" key="1">
    <source>
        <dbReference type="EMBL" id="JAE03023.1"/>
    </source>
</evidence>
<sequence length="73" mass="8112">MLRPPSLNMTFLDFSFASRSEHLASAMPALDSASEAAFHEFCSSFLISSTCFMQLSNAFFLSSVTTRTWSRCS</sequence>
<protein>
    <submittedName>
        <fullName evidence="1">NUA</fullName>
    </submittedName>
</protein>
<name>A0A0A9F424_ARUDO</name>
<reference evidence="1" key="2">
    <citation type="journal article" date="2015" name="Data Brief">
        <title>Shoot transcriptome of the giant reed, Arundo donax.</title>
        <authorList>
            <person name="Barrero R.A."/>
            <person name="Guerrero F.D."/>
            <person name="Moolhuijzen P."/>
            <person name="Goolsby J.A."/>
            <person name="Tidwell J."/>
            <person name="Bellgard S.E."/>
            <person name="Bellgard M.I."/>
        </authorList>
    </citation>
    <scope>NUCLEOTIDE SEQUENCE</scope>
    <source>
        <tissue evidence="1">Shoot tissue taken approximately 20 cm above the soil surface</tissue>
    </source>
</reference>
<reference evidence="1" key="1">
    <citation type="submission" date="2014-09" db="EMBL/GenBank/DDBJ databases">
        <authorList>
            <person name="Magalhaes I.L.F."/>
            <person name="Oliveira U."/>
            <person name="Santos F.R."/>
            <person name="Vidigal T.H.D.A."/>
            <person name="Brescovit A.D."/>
            <person name="Santos A.J."/>
        </authorList>
    </citation>
    <scope>NUCLEOTIDE SEQUENCE</scope>
    <source>
        <tissue evidence="1">Shoot tissue taken approximately 20 cm above the soil surface</tissue>
    </source>
</reference>
<dbReference type="EMBL" id="GBRH01194873">
    <property type="protein sequence ID" value="JAE03023.1"/>
    <property type="molecule type" value="Transcribed_RNA"/>
</dbReference>
<dbReference type="AlphaFoldDB" id="A0A0A9F424"/>
<organism evidence="1">
    <name type="scientific">Arundo donax</name>
    <name type="common">Giant reed</name>
    <name type="synonym">Donax arundinaceus</name>
    <dbReference type="NCBI Taxonomy" id="35708"/>
    <lineage>
        <taxon>Eukaryota</taxon>
        <taxon>Viridiplantae</taxon>
        <taxon>Streptophyta</taxon>
        <taxon>Embryophyta</taxon>
        <taxon>Tracheophyta</taxon>
        <taxon>Spermatophyta</taxon>
        <taxon>Magnoliopsida</taxon>
        <taxon>Liliopsida</taxon>
        <taxon>Poales</taxon>
        <taxon>Poaceae</taxon>
        <taxon>PACMAD clade</taxon>
        <taxon>Arundinoideae</taxon>
        <taxon>Arundineae</taxon>
        <taxon>Arundo</taxon>
    </lineage>
</organism>
<accession>A0A0A9F424</accession>